<dbReference type="EMBL" id="CATOUU010000969">
    <property type="protein sequence ID" value="CAI9963528.1"/>
    <property type="molecule type" value="Genomic_DNA"/>
</dbReference>
<name>A0AA86R0L8_9EUKA</name>
<evidence type="ECO:0000313" key="2">
    <source>
        <dbReference type="EMBL" id="CAL6020207.1"/>
    </source>
</evidence>
<reference evidence="2 3" key="2">
    <citation type="submission" date="2024-07" db="EMBL/GenBank/DDBJ databases">
        <authorList>
            <person name="Akdeniz Z."/>
        </authorList>
    </citation>
    <scope>NUCLEOTIDE SEQUENCE [LARGE SCALE GENOMIC DNA]</scope>
</reference>
<dbReference type="EMBL" id="CAXDID020000085">
    <property type="protein sequence ID" value="CAL6020207.1"/>
    <property type="molecule type" value="Genomic_DNA"/>
</dbReference>
<dbReference type="Proteomes" id="UP001642409">
    <property type="component" value="Unassembled WGS sequence"/>
</dbReference>
<dbReference type="AlphaFoldDB" id="A0AA86R0L8"/>
<keyword evidence="3" id="KW-1185">Reference proteome</keyword>
<reference evidence="1" key="1">
    <citation type="submission" date="2023-06" db="EMBL/GenBank/DDBJ databases">
        <authorList>
            <person name="Kurt Z."/>
        </authorList>
    </citation>
    <scope>NUCLEOTIDE SEQUENCE</scope>
</reference>
<protein>
    <submittedName>
        <fullName evidence="2">Hypothetical_protein</fullName>
    </submittedName>
</protein>
<gene>
    <name evidence="2" type="ORF">HINF_LOCUS27316</name>
    <name evidence="1" type="ORF">HINF_LOCUS51173</name>
</gene>
<evidence type="ECO:0000313" key="3">
    <source>
        <dbReference type="Proteomes" id="UP001642409"/>
    </source>
</evidence>
<proteinExistence type="predicted"/>
<comment type="caution">
    <text evidence="1">The sequence shown here is derived from an EMBL/GenBank/DDBJ whole genome shotgun (WGS) entry which is preliminary data.</text>
</comment>
<sequence length="134" mass="15997">MESAQIYQSDYLRVHVFLVYCLRGCQLQMKVRRHARNQSFVRKRSNLQFRGLYIRQNNCCSTQTNKFFDYILPLLDVELFRLTQQPGYLFVVLAQQLQDNDQPPYLFGSFLRLLISVTNLQLFIFKISAYIQNQ</sequence>
<evidence type="ECO:0000313" key="1">
    <source>
        <dbReference type="EMBL" id="CAI9963528.1"/>
    </source>
</evidence>
<organism evidence="1">
    <name type="scientific">Hexamita inflata</name>
    <dbReference type="NCBI Taxonomy" id="28002"/>
    <lineage>
        <taxon>Eukaryota</taxon>
        <taxon>Metamonada</taxon>
        <taxon>Diplomonadida</taxon>
        <taxon>Hexamitidae</taxon>
        <taxon>Hexamitinae</taxon>
        <taxon>Hexamita</taxon>
    </lineage>
</organism>
<accession>A0AA86R0L8</accession>